<dbReference type="PANTHER" id="PTHR43046">
    <property type="entry name" value="GDP-MANNOSE MANNOSYL HYDROLASE"/>
    <property type="match status" value="1"/>
</dbReference>
<feature type="domain" description="Nudix hydrolase" evidence="5">
    <location>
        <begin position="17"/>
        <end position="160"/>
    </location>
</feature>
<dbReference type="InterPro" id="IPR020084">
    <property type="entry name" value="NUDIX_hydrolase_CS"/>
</dbReference>
<dbReference type="Gene3D" id="3.90.79.10">
    <property type="entry name" value="Nucleoside Triphosphate Pyrophosphohydrolase"/>
    <property type="match status" value="1"/>
</dbReference>
<accession>A0A1I2JF27</accession>
<comment type="cofactor">
    <cofactor evidence="2">
        <name>Mg(2+)</name>
        <dbReference type="ChEBI" id="CHEBI:18420"/>
    </cofactor>
</comment>
<comment type="cofactor">
    <cofactor evidence="4">
        <name>a divalent metal cation</name>
        <dbReference type="ChEBI" id="CHEBI:60240"/>
    </cofactor>
</comment>
<evidence type="ECO:0000259" key="5">
    <source>
        <dbReference type="PROSITE" id="PS51462"/>
    </source>
</evidence>
<dbReference type="Proteomes" id="UP000199771">
    <property type="component" value="Unassembled WGS sequence"/>
</dbReference>
<dbReference type="PANTHER" id="PTHR43046:SF14">
    <property type="entry name" value="MUTT_NUDIX FAMILY PROTEIN"/>
    <property type="match status" value="1"/>
</dbReference>
<dbReference type="FunFam" id="3.90.79.10:FF:000001">
    <property type="entry name" value="RNA pyrophosphohydrolase"/>
    <property type="match status" value="1"/>
</dbReference>
<reference evidence="6 7" key="1">
    <citation type="submission" date="2016-10" db="EMBL/GenBank/DDBJ databases">
        <authorList>
            <person name="de Groot N.N."/>
        </authorList>
    </citation>
    <scope>NUCLEOTIDE SEQUENCE [LARGE SCALE GENOMIC DNA]</scope>
    <source>
        <strain evidence="6 7">DSM 23609</strain>
    </source>
</reference>
<dbReference type="HAMAP" id="MF_00298">
    <property type="entry name" value="Nudix_RppH"/>
    <property type="match status" value="1"/>
</dbReference>
<evidence type="ECO:0000313" key="6">
    <source>
        <dbReference type="EMBL" id="SFF51466.1"/>
    </source>
</evidence>
<gene>
    <name evidence="4" type="primary">rppH</name>
    <name evidence="4" type="synonym">nudH</name>
    <name evidence="6" type="ORF">SAMN04488120_106111</name>
</gene>
<keyword evidence="7" id="KW-1185">Reference proteome</keyword>
<dbReference type="EC" id="3.6.1.-" evidence="4"/>
<evidence type="ECO:0000256" key="4">
    <source>
        <dbReference type="HAMAP-Rule" id="MF_00298"/>
    </source>
</evidence>
<evidence type="ECO:0000313" key="7">
    <source>
        <dbReference type="Proteomes" id="UP000199771"/>
    </source>
</evidence>
<sequence length="181" mass="20998">MAAKWPARRPQVIDLDGFRPNVGIVLSSARGQLLWAKRIQQDAWQFPQGGIQRGESPRDALFRELYEELGLRPEQVQVLGVTAGWLRYRLPGRHLRRSRGRVCIGQKQKWFALRLLGPDDAVRLDATDKPEFDGWRWVDYWHPLSEVVEFKREVYRRALNELAPLLGVVPREPVRRKAIAA</sequence>
<dbReference type="InterPro" id="IPR015797">
    <property type="entry name" value="NUDIX_hydrolase-like_dom_sf"/>
</dbReference>
<evidence type="ECO:0000256" key="2">
    <source>
        <dbReference type="ARBA" id="ARBA00001946"/>
    </source>
</evidence>
<comment type="similarity">
    <text evidence="4">Belongs to the Nudix hydrolase family. RppH subfamily.</text>
</comment>
<dbReference type="InterPro" id="IPR000086">
    <property type="entry name" value="NUDIX_hydrolase_dom"/>
</dbReference>
<dbReference type="NCBIfam" id="NF001937">
    <property type="entry name" value="PRK00714.1-4"/>
    <property type="match status" value="1"/>
</dbReference>
<feature type="short sequence motif" description="Nudix box" evidence="4">
    <location>
        <begin position="49"/>
        <end position="70"/>
    </location>
</feature>
<comment type="cofactor">
    <cofactor evidence="1">
        <name>Mn(2+)</name>
        <dbReference type="ChEBI" id="CHEBI:29035"/>
    </cofactor>
</comment>
<dbReference type="AlphaFoldDB" id="A0A1I2JF27"/>
<dbReference type="PROSITE" id="PS00893">
    <property type="entry name" value="NUDIX_BOX"/>
    <property type="match status" value="1"/>
</dbReference>
<dbReference type="GO" id="GO:0034353">
    <property type="term" value="F:mRNA 5'-diphosphatase activity"/>
    <property type="evidence" value="ECO:0007669"/>
    <property type="project" value="UniProtKB-ARBA"/>
</dbReference>
<dbReference type="PRINTS" id="PR00502">
    <property type="entry name" value="NUDIXFAMILY"/>
</dbReference>
<comment type="function">
    <text evidence="4">Accelerates the degradation of transcripts by removing pyrophosphate from the 5'-end of triphosphorylated RNA, leading to a more labile monophosphorylated state that can stimulate subsequent ribonuclease cleavage.</text>
</comment>
<dbReference type="EMBL" id="FOOC01000006">
    <property type="protein sequence ID" value="SFF51466.1"/>
    <property type="molecule type" value="Genomic_DNA"/>
</dbReference>
<name>A0A1I2JF27_9GAMM</name>
<evidence type="ECO:0000256" key="1">
    <source>
        <dbReference type="ARBA" id="ARBA00001936"/>
    </source>
</evidence>
<evidence type="ECO:0000256" key="3">
    <source>
        <dbReference type="ARBA" id="ARBA00022801"/>
    </source>
</evidence>
<dbReference type="SUPFAM" id="SSF55811">
    <property type="entry name" value="Nudix"/>
    <property type="match status" value="1"/>
</dbReference>
<proteinExistence type="inferred from homology"/>
<organism evidence="6 7">
    <name type="scientific">Fontimonas thermophila</name>
    <dbReference type="NCBI Taxonomy" id="1076937"/>
    <lineage>
        <taxon>Bacteria</taxon>
        <taxon>Pseudomonadati</taxon>
        <taxon>Pseudomonadota</taxon>
        <taxon>Gammaproteobacteria</taxon>
        <taxon>Nevskiales</taxon>
        <taxon>Nevskiaceae</taxon>
        <taxon>Fontimonas</taxon>
    </lineage>
</organism>
<dbReference type="STRING" id="1076937.SAMN04488120_106111"/>
<dbReference type="InterPro" id="IPR020476">
    <property type="entry name" value="Nudix_hydrolase"/>
</dbReference>
<protein>
    <recommendedName>
        <fullName evidence="4">RNA pyrophosphohydrolase</fullName>
        <ecNumber evidence="4">3.6.1.-</ecNumber>
    </recommendedName>
    <alternativeName>
        <fullName evidence="4">(Di)nucleoside polyphosphate hydrolase</fullName>
    </alternativeName>
</protein>
<dbReference type="CDD" id="cd03671">
    <property type="entry name" value="NUDIX_Ap4A_hydrolase_plant_like"/>
    <property type="match status" value="1"/>
</dbReference>
<keyword evidence="3 4" id="KW-0378">Hydrolase</keyword>
<dbReference type="PROSITE" id="PS51462">
    <property type="entry name" value="NUDIX"/>
    <property type="match status" value="1"/>
</dbReference>
<dbReference type="Pfam" id="PF00293">
    <property type="entry name" value="NUDIX"/>
    <property type="match status" value="1"/>
</dbReference>
<dbReference type="InterPro" id="IPR022927">
    <property type="entry name" value="RppH"/>
</dbReference>
<dbReference type="NCBIfam" id="NF001938">
    <property type="entry name" value="PRK00714.1-5"/>
    <property type="match status" value="1"/>
</dbReference>